<name>A0AAV4SSN1_9ARAC</name>
<feature type="compositionally biased region" description="Basic and acidic residues" evidence="1">
    <location>
        <begin position="50"/>
        <end position="78"/>
    </location>
</feature>
<feature type="region of interest" description="Disordered" evidence="1">
    <location>
        <begin position="50"/>
        <end position="87"/>
    </location>
</feature>
<comment type="caution">
    <text evidence="2">The sequence shown here is derived from an EMBL/GenBank/DDBJ whole genome shotgun (WGS) entry which is preliminary data.</text>
</comment>
<sequence length="87" mass="10135">MTFVRKEKKRLFNSCSARERVSQSSVGVPGKVPLWSGRHLELKYPSIFRDKREKKKDVSHPRKTGREEAANRGKKSEKPNPLIFLNR</sequence>
<evidence type="ECO:0000313" key="3">
    <source>
        <dbReference type="Proteomes" id="UP001054837"/>
    </source>
</evidence>
<dbReference type="AlphaFoldDB" id="A0AAV4SSN1"/>
<accession>A0AAV4SSN1</accession>
<proteinExistence type="predicted"/>
<reference evidence="2 3" key="1">
    <citation type="submission" date="2021-06" db="EMBL/GenBank/DDBJ databases">
        <title>Caerostris darwini draft genome.</title>
        <authorList>
            <person name="Kono N."/>
            <person name="Arakawa K."/>
        </authorList>
    </citation>
    <scope>NUCLEOTIDE SEQUENCE [LARGE SCALE GENOMIC DNA]</scope>
</reference>
<evidence type="ECO:0000313" key="2">
    <source>
        <dbReference type="EMBL" id="GIY35447.1"/>
    </source>
</evidence>
<dbReference type="Proteomes" id="UP001054837">
    <property type="component" value="Unassembled WGS sequence"/>
</dbReference>
<dbReference type="EMBL" id="BPLQ01008169">
    <property type="protein sequence ID" value="GIY35447.1"/>
    <property type="molecule type" value="Genomic_DNA"/>
</dbReference>
<evidence type="ECO:0000256" key="1">
    <source>
        <dbReference type="SAM" id="MobiDB-lite"/>
    </source>
</evidence>
<keyword evidence="3" id="KW-1185">Reference proteome</keyword>
<gene>
    <name evidence="2" type="ORF">CDAR_239271</name>
</gene>
<organism evidence="2 3">
    <name type="scientific">Caerostris darwini</name>
    <dbReference type="NCBI Taxonomy" id="1538125"/>
    <lineage>
        <taxon>Eukaryota</taxon>
        <taxon>Metazoa</taxon>
        <taxon>Ecdysozoa</taxon>
        <taxon>Arthropoda</taxon>
        <taxon>Chelicerata</taxon>
        <taxon>Arachnida</taxon>
        <taxon>Araneae</taxon>
        <taxon>Araneomorphae</taxon>
        <taxon>Entelegynae</taxon>
        <taxon>Araneoidea</taxon>
        <taxon>Araneidae</taxon>
        <taxon>Caerostris</taxon>
    </lineage>
</organism>
<protein>
    <submittedName>
        <fullName evidence="2">Uncharacterized protein</fullName>
    </submittedName>
</protein>